<evidence type="ECO:0000313" key="3">
    <source>
        <dbReference type="Proteomes" id="UP000434957"/>
    </source>
</evidence>
<proteinExistence type="predicted"/>
<sequence>MCTECSPLIRTHVERVKHHLRKPSLNPANHGDFTPKAKRGVIKAFHEQLALWIYSTGMAFYKVEHQSLLEALQLLIPVIEVPTREQLSTVSFGGDLDCLLRWLGGHLRPGGTELHDSVDLAAETEDAGLSFGNRKVAKSLIKTLFNFVYGDEHGLANVLDPRYAEKEMNMSTRTAVEEFLGTWHAADKTDEMVLELTRFQIFRPSSGSRRCGAGSFVRQQAATVLVLMRSQRVSASQRCYYVDFALCDFKFSFGTQFFYIHSKLRNPQPPDRVEKLVHIYFNAKNINAEERVTYSHLEDLLRGEQDDEGSESSRGDDVVYN</sequence>
<reference evidence="2 3" key="1">
    <citation type="submission" date="2018-08" db="EMBL/GenBank/DDBJ databases">
        <title>Genomic investigation of the strawberry pathogen Phytophthora fragariae indicates pathogenicity is determined by transcriptional variation in three key races.</title>
        <authorList>
            <person name="Adams T.M."/>
            <person name="Armitage A.D."/>
            <person name="Sobczyk M.K."/>
            <person name="Bates H.J."/>
            <person name="Dunwell J.M."/>
            <person name="Nellist C.F."/>
            <person name="Harrison R.J."/>
        </authorList>
    </citation>
    <scope>NUCLEOTIDE SEQUENCE [LARGE SCALE GENOMIC DNA]</scope>
    <source>
        <strain evidence="2 3">SCRP333</strain>
    </source>
</reference>
<gene>
    <name evidence="2" type="ORF">PR003_g658</name>
</gene>
<keyword evidence="3" id="KW-1185">Reference proteome</keyword>
<evidence type="ECO:0000313" key="2">
    <source>
        <dbReference type="EMBL" id="KAE9359598.1"/>
    </source>
</evidence>
<dbReference type="AlphaFoldDB" id="A0A6A4G9B8"/>
<dbReference type="Proteomes" id="UP000434957">
    <property type="component" value="Unassembled WGS sequence"/>
</dbReference>
<evidence type="ECO:0000256" key="1">
    <source>
        <dbReference type="SAM" id="MobiDB-lite"/>
    </source>
</evidence>
<feature type="region of interest" description="Disordered" evidence="1">
    <location>
        <begin position="302"/>
        <end position="321"/>
    </location>
</feature>
<dbReference type="EMBL" id="QXFT01000015">
    <property type="protein sequence ID" value="KAE9359598.1"/>
    <property type="molecule type" value="Genomic_DNA"/>
</dbReference>
<protein>
    <submittedName>
        <fullName evidence="2">Uncharacterized protein</fullName>
    </submittedName>
</protein>
<accession>A0A6A4G9B8</accession>
<comment type="caution">
    <text evidence="2">The sequence shown here is derived from an EMBL/GenBank/DDBJ whole genome shotgun (WGS) entry which is preliminary data.</text>
</comment>
<name>A0A6A4G9B8_9STRA</name>
<organism evidence="2 3">
    <name type="scientific">Phytophthora rubi</name>
    <dbReference type="NCBI Taxonomy" id="129364"/>
    <lineage>
        <taxon>Eukaryota</taxon>
        <taxon>Sar</taxon>
        <taxon>Stramenopiles</taxon>
        <taxon>Oomycota</taxon>
        <taxon>Peronosporomycetes</taxon>
        <taxon>Peronosporales</taxon>
        <taxon>Peronosporaceae</taxon>
        <taxon>Phytophthora</taxon>
    </lineage>
</organism>
<feature type="compositionally biased region" description="Basic and acidic residues" evidence="1">
    <location>
        <begin position="311"/>
        <end position="321"/>
    </location>
</feature>